<keyword evidence="2" id="KW-1185">Reference proteome</keyword>
<dbReference type="AlphaFoldDB" id="A0A5B7D4V3"/>
<evidence type="ECO:0000313" key="1">
    <source>
        <dbReference type="EMBL" id="MPC16435.1"/>
    </source>
</evidence>
<sequence>MSQTSKIVLIQALTFEDFQPLTDLSATPARHRITTSSDSAAPISQHQTKEMFTTAQWSGRRQAMSRKWSRIFYGMFHHGGAVPLKTLATMKNQSLLSLTCSCSRLATWTPRSCRANQDFSVFLKSTRGVVSIEVEEEMMVVVAVASLASLTGSPQGLSFSGRWLTQGTDDHYVVFKAIASVT</sequence>
<gene>
    <name evidence="1" type="ORF">E2C01_009260</name>
</gene>
<protein>
    <submittedName>
        <fullName evidence="1">Uncharacterized protein</fullName>
    </submittedName>
</protein>
<organism evidence="1 2">
    <name type="scientific">Portunus trituberculatus</name>
    <name type="common">Swimming crab</name>
    <name type="synonym">Neptunus trituberculatus</name>
    <dbReference type="NCBI Taxonomy" id="210409"/>
    <lineage>
        <taxon>Eukaryota</taxon>
        <taxon>Metazoa</taxon>
        <taxon>Ecdysozoa</taxon>
        <taxon>Arthropoda</taxon>
        <taxon>Crustacea</taxon>
        <taxon>Multicrustacea</taxon>
        <taxon>Malacostraca</taxon>
        <taxon>Eumalacostraca</taxon>
        <taxon>Eucarida</taxon>
        <taxon>Decapoda</taxon>
        <taxon>Pleocyemata</taxon>
        <taxon>Brachyura</taxon>
        <taxon>Eubrachyura</taxon>
        <taxon>Portunoidea</taxon>
        <taxon>Portunidae</taxon>
        <taxon>Portuninae</taxon>
        <taxon>Portunus</taxon>
    </lineage>
</organism>
<accession>A0A5B7D4V3</accession>
<evidence type="ECO:0000313" key="2">
    <source>
        <dbReference type="Proteomes" id="UP000324222"/>
    </source>
</evidence>
<dbReference type="EMBL" id="VSRR010000506">
    <property type="protein sequence ID" value="MPC16435.1"/>
    <property type="molecule type" value="Genomic_DNA"/>
</dbReference>
<name>A0A5B7D4V3_PORTR</name>
<dbReference type="Proteomes" id="UP000324222">
    <property type="component" value="Unassembled WGS sequence"/>
</dbReference>
<comment type="caution">
    <text evidence="1">The sequence shown here is derived from an EMBL/GenBank/DDBJ whole genome shotgun (WGS) entry which is preliminary data.</text>
</comment>
<proteinExistence type="predicted"/>
<reference evidence="1 2" key="1">
    <citation type="submission" date="2019-05" db="EMBL/GenBank/DDBJ databases">
        <title>Another draft genome of Portunus trituberculatus and its Hox gene families provides insights of decapod evolution.</title>
        <authorList>
            <person name="Jeong J.-H."/>
            <person name="Song I."/>
            <person name="Kim S."/>
            <person name="Choi T."/>
            <person name="Kim D."/>
            <person name="Ryu S."/>
            <person name="Kim W."/>
        </authorList>
    </citation>
    <scope>NUCLEOTIDE SEQUENCE [LARGE SCALE GENOMIC DNA]</scope>
    <source>
        <tissue evidence="1">Muscle</tissue>
    </source>
</reference>